<accession>X1AIP3</accession>
<evidence type="ECO:0000313" key="2">
    <source>
        <dbReference type="EMBL" id="GAG59876.1"/>
    </source>
</evidence>
<organism evidence="2">
    <name type="scientific">marine sediment metagenome</name>
    <dbReference type="NCBI Taxonomy" id="412755"/>
    <lineage>
        <taxon>unclassified sequences</taxon>
        <taxon>metagenomes</taxon>
        <taxon>ecological metagenomes</taxon>
    </lineage>
</organism>
<dbReference type="InterPro" id="IPR036465">
    <property type="entry name" value="vWFA_dom_sf"/>
</dbReference>
<dbReference type="CDD" id="cd00198">
    <property type="entry name" value="vWFA"/>
    <property type="match status" value="1"/>
</dbReference>
<dbReference type="EMBL" id="BART01007574">
    <property type="protein sequence ID" value="GAG59876.1"/>
    <property type="molecule type" value="Genomic_DNA"/>
</dbReference>
<sequence length="231" mass="25900">DYSGSMQAQQRIKAAVKGAKEILHSQVNPQDAVSIIIFNSTYREILPLTTKGDRSDDESKIVKALDSLKYPNYATAFYDALGRALEELNKIESSEHRWVIALTDGQDNSSDTYSLDALEGIFTEKDRIKRNRPLTIEGFIRDKHLDVNLIVIGVGQELSNPVDTKKRLRSRKTGRKMTTEELLETICESIPQGQYLSVVDSADVRMDIEKAFEKIGVLMAQLEVGGTTVDY</sequence>
<feature type="non-terminal residue" evidence="2">
    <location>
        <position position="1"/>
    </location>
</feature>
<gene>
    <name evidence="2" type="ORF">S01H4_17208</name>
</gene>
<dbReference type="SUPFAM" id="SSF53300">
    <property type="entry name" value="vWA-like"/>
    <property type="match status" value="1"/>
</dbReference>
<name>X1AIP3_9ZZZZ</name>
<feature type="domain" description="VWFA" evidence="1">
    <location>
        <begin position="1"/>
        <end position="215"/>
    </location>
</feature>
<reference evidence="2" key="1">
    <citation type="journal article" date="2014" name="Front. Microbiol.">
        <title>High frequency of phylogenetically diverse reductive dehalogenase-homologous genes in deep subseafloor sedimentary metagenomes.</title>
        <authorList>
            <person name="Kawai M."/>
            <person name="Futagami T."/>
            <person name="Toyoda A."/>
            <person name="Takaki Y."/>
            <person name="Nishi S."/>
            <person name="Hori S."/>
            <person name="Arai W."/>
            <person name="Tsubouchi T."/>
            <person name="Morono Y."/>
            <person name="Uchiyama I."/>
            <person name="Ito T."/>
            <person name="Fujiyama A."/>
            <person name="Inagaki F."/>
            <person name="Takami H."/>
        </authorList>
    </citation>
    <scope>NUCLEOTIDE SEQUENCE</scope>
    <source>
        <strain evidence="2">Expedition CK06-06</strain>
    </source>
</reference>
<dbReference type="Pfam" id="PF13519">
    <property type="entry name" value="VWA_2"/>
    <property type="match status" value="1"/>
</dbReference>
<comment type="caution">
    <text evidence="2">The sequence shown here is derived from an EMBL/GenBank/DDBJ whole genome shotgun (WGS) entry which is preliminary data.</text>
</comment>
<dbReference type="PROSITE" id="PS50234">
    <property type="entry name" value="VWFA"/>
    <property type="match status" value="1"/>
</dbReference>
<proteinExistence type="predicted"/>
<evidence type="ECO:0000259" key="1">
    <source>
        <dbReference type="PROSITE" id="PS50234"/>
    </source>
</evidence>
<dbReference type="AlphaFoldDB" id="X1AIP3"/>
<dbReference type="Gene3D" id="3.40.50.410">
    <property type="entry name" value="von Willebrand factor, type A domain"/>
    <property type="match status" value="1"/>
</dbReference>
<dbReference type="InterPro" id="IPR002035">
    <property type="entry name" value="VWF_A"/>
</dbReference>
<dbReference type="SMART" id="SM00327">
    <property type="entry name" value="VWA"/>
    <property type="match status" value="1"/>
</dbReference>
<protein>
    <recommendedName>
        <fullName evidence="1">VWFA domain-containing protein</fullName>
    </recommendedName>
</protein>